<gene>
    <name evidence="2" type="ORF">MERR_LOCUS39827</name>
</gene>
<feature type="region of interest" description="Disordered" evidence="1">
    <location>
        <begin position="15"/>
        <end position="113"/>
    </location>
</feature>
<comment type="caution">
    <text evidence="2">The sequence shown here is derived from an EMBL/GenBank/DDBJ whole genome shotgun (WGS) entry which is preliminary data.</text>
</comment>
<evidence type="ECO:0000313" key="2">
    <source>
        <dbReference type="EMBL" id="CAA7052592.1"/>
    </source>
</evidence>
<proteinExistence type="predicted"/>
<accession>A0A6D2KHE9</accession>
<keyword evidence="3" id="KW-1185">Reference proteome</keyword>
<evidence type="ECO:0000313" key="3">
    <source>
        <dbReference type="Proteomes" id="UP000467841"/>
    </source>
</evidence>
<name>A0A6D2KHE9_9BRAS</name>
<feature type="compositionally biased region" description="Basic and acidic residues" evidence="1">
    <location>
        <begin position="53"/>
        <end position="62"/>
    </location>
</feature>
<protein>
    <submittedName>
        <fullName evidence="2">Uncharacterized protein</fullName>
    </submittedName>
</protein>
<feature type="compositionally biased region" description="Acidic residues" evidence="1">
    <location>
        <begin position="42"/>
        <end position="52"/>
    </location>
</feature>
<organism evidence="2 3">
    <name type="scientific">Microthlaspi erraticum</name>
    <dbReference type="NCBI Taxonomy" id="1685480"/>
    <lineage>
        <taxon>Eukaryota</taxon>
        <taxon>Viridiplantae</taxon>
        <taxon>Streptophyta</taxon>
        <taxon>Embryophyta</taxon>
        <taxon>Tracheophyta</taxon>
        <taxon>Spermatophyta</taxon>
        <taxon>Magnoliopsida</taxon>
        <taxon>eudicotyledons</taxon>
        <taxon>Gunneridae</taxon>
        <taxon>Pentapetalae</taxon>
        <taxon>rosids</taxon>
        <taxon>malvids</taxon>
        <taxon>Brassicales</taxon>
        <taxon>Brassicaceae</taxon>
        <taxon>Coluteocarpeae</taxon>
        <taxon>Microthlaspi</taxon>
    </lineage>
</organism>
<evidence type="ECO:0000256" key="1">
    <source>
        <dbReference type="SAM" id="MobiDB-lite"/>
    </source>
</evidence>
<dbReference type="Proteomes" id="UP000467841">
    <property type="component" value="Unassembled WGS sequence"/>
</dbReference>
<sequence>MVLTRNLEKVLVSKKKECRKKKKDVESASPEIGAEKQPAQGEESEEEENENSEEIRSERELRGYPPTRGAEGAEYVGSDGGSQSLRDPPNGEFACDGSDGGRRQSLDPEVLFA</sequence>
<dbReference type="AlphaFoldDB" id="A0A6D2KHE9"/>
<dbReference type="EMBL" id="CACVBM020001502">
    <property type="protein sequence ID" value="CAA7052592.1"/>
    <property type="molecule type" value="Genomic_DNA"/>
</dbReference>
<reference evidence="2" key="1">
    <citation type="submission" date="2020-01" db="EMBL/GenBank/DDBJ databases">
        <authorList>
            <person name="Mishra B."/>
        </authorList>
    </citation>
    <scope>NUCLEOTIDE SEQUENCE [LARGE SCALE GENOMIC DNA]</scope>
</reference>